<organism evidence="6 7">
    <name type="scientific">Pristionchus pacificus</name>
    <name type="common">Parasitic nematode worm</name>
    <dbReference type="NCBI Taxonomy" id="54126"/>
    <lineage>
        <taxon>Eukaryota</taxon>
        <taxon>Metazoa</taxon>
        <taxon>Ecdysozoa</taxon>
        <taxon>Nematoda</taxon>
        <taxon>Chromadorea</taxon>
        <taxon>Rhabditida</taxon>
        <taxon>Rhabditina</taxon>
        <taxon>Diplogasteromorpha</taxon>
        <taxon>Diplogasteroidea</taxon>
        <taxon>Neodiplogasteridae</taxon>
        <taxon>Pristionchus</taxon>
    </lineage>
</organism>
<reference evidence="6" key="2">
    <citation type="submission" date="2022-06" db="UniProtKB">
        <authorList>
            <consortium name="EnsemblMetazoa"/>
        </authorList>
    </citation>
    <scope>IDENTIFICATION</scope>
    <source>
        <strain evidence="6">PS312</strain>
    </source>
</reference>
<evidence type="ECO:0000313" key="6">
    <source>
        <dbReference type="EnsemblMetazoa" id="PPA11184.1"/>
    </source>
</evidence>
<dbReference type="OrthoDB" id="5949865at2759"/>
<feature type="region of interest" description="Disordered" evidence="5">
    <location>
        <begin position="58"/>
        <end position="79"/>
    </location>
</feature>
<proteinExistence type="inferred from homology"/>
<feature type="compositionally biased region" description="Basic and acidic residues" evidence="5">
    <location>
        <begin position="58"/>
        <end position="76"/>
    </location>
</feature>
<name>A0A2A6BLK9_PRIPA</name>
<feature type="region of interest" description="Disordered" evidence="5">
    <location>
        <begin position="111"/>
        <end position="136"/>
    </location>
</feature>
<accession>A0A8R1U9R1</accession>
<dbReference type="PANTHER" id="PTHR10358">
    <property type="entry name" value="ENDOSULFINE"/>
    <property type="match status" value="1"/>
</dbReference>
<dbReference type="Proteomes" id="UP000005239">
    <property type="component" value="Unassembled WGS sequence"/>
</dbReference>
<reference evidence="7" key="1">
    <citation type="journal article" date="2008" name="Nat. Genet.">
        <title>The Pristionchus pacificus genome provides a unique perspective on nematode lifestyle and parasitism.</title>
        <authorList>
            <person name="Dieterich C."/>
            <person name="Clifton S.W."/>
            <person name="Schuster L.N."/>
            <person name="Chinwalla A."/>
            <person name="Delehaunty K."/>
            <person name="Dinkelacker I."/>
            <person name="Fulton L."/>
            <person name="Fulton R."/>
            <person name="Godfrey J."/>
            <person name="Minx P."/>
            <person name="Mitreva M."/>
            <person name="Roeseler W."/>
            <person name="Tian H."/>
            <person name="Witte H."/>
            <person name="Yang S.P."/>
            <person name="Wilson R.K."/>
            <person name="Sommer R.J."/>
        </authorList>
    </citation>
    <scope>NUCLEOTIDE SEQUENCE [LARGE SCALE GENOMIC DNA]</scope>
    <source>
        <strain evidence="7">PS312</strain>
    </source>
</reference>
<keyword evidence="4" id="KW-0963">Cytoplasm</keyword>
<sequence>MRGEVRDAGLPEDLQDGLAAEKQQEQLLMNKLAATGKLPARPASSFLQKKLQQRKFFDSGDYAMDKDRAKQTDPSKPHPLAVAGGAVTASTAPAPAMVAVSAASAAAAAVPQASSPEPTEMNDDGLTIPRPDNVPQRKASIINPNVGCKLSPQPHVHHEVHHEEC</sequence>
<keyword evidence="2 4" id="KW-0498">Mitosis</keyword>
<dbReference type="InterPro" id="IPR006760">
    <property type="entry name" value="Endosulphine"/>
</dbReference>
<dbReference type="AlphaFoldDB" id="A0A2A6BLK9"/>
<evidence type="ECO:0000256" key="1">
    <source>
        <dbReference type="ARBA" id="ARBA00010520"/>
    </source>
</evidence>
<dbReference type="GO" id="GO:0005737">
    <property type="term" value="C:cytoplasm"/>
    <property type="evidence" value="ECO:0000318"/>
    <property type="project" value="GO_Central"/>
</dbReference>
<comment type="similarity">
    <text evidence="1 4">Belongs to the endosulfine family.</text>
</comment>
<comment type="subcellular location">
    <subcellularLocation>
        <location evidence="4">Cytoplasm</location>
    </subcellularLocation>
</comment>
<keyword evidence="4" id="KW-0132">Cell division</keyword>
<gene>
    <name evidence="6" type="primary">WBGene00100738</name>
</gene>
<evidence type="ECO:0000256" key="4">
    <source>
        <dbReference type="RuleBase" id="RU363120"/>
    </source>
</evidence>
<evidence type="ECO:0000313" key="7">
    <source>
        <dbReference type="Proteomes" id="UP000005239"/>
    </source>
</evidence>
<evidence type="ECO:0000256" key="2">
    <source>
        <dbReference type="ARBA" id="ARBA00022776"/>
    </source>
</evidence>
<protein>
    <submittedName>
        <fullName evidence="6">Ensa-1</fullName>
    </submittedName>
</protein>
<dbReference type="GO" id="GO:0004864">
    <property type="term" value="F:protein phosphatase inhibitor activity"/>
    <property type="evidence" value="ECO:0000318"/>
    <property type="project" value="GO_Central"/>
</dbReference>
<dbReference type="EnsemblMetazoa" id="PPA11184.1">
    <property type="protein sequence ID" value="PPA11184.1"/>
    <property type="gene ID" value="WBGene00100738"/>
</dbReference>
<comment type="function">
    <text evidence="4">Protein phosphatase inhibitor that specifically inhibits protein phosphatase 2A (PP2A) during mitosis.</text>
</comment>
<dbReference type="Pfam" id="PF04667">
    <property type="entry name" value="Endosulfine"/>
    <property type="match status" value="1"/>
</dbReference>
<keyword evidence="3 4" id="KW-0650">Protein phosphatase inhibitor</keyword>
<keyword evidence="7" id="KW-1185">Reference proteome</keyword>
<dbReference type="PANTHER" id="PTHR10358:SF6">
    <property type="entry name" value="ENDOSULFINE, ISOFORM A"/>
    <property type="match status" value="1"/>
</dbReference>
<evidence type="ECO:0000256" key="3">
    <source>
        <dbReference type="ARBA" id="ARBA00023272"/>
    </source>
</evidence>
<dbReference type="GO" id="GO:0051301">
    <property type="term" value="P:cell division"/>
    <property type="evidence" value="ECO:0007669"/>
    <property type="project" value="UniProtKB-KW"/>
</dbReference>
<accession>A0A2A6BLK9</accession>
<evidence type="ECO:0000256" key="5">
    <source>
        <dbReference type="SAM" id="MobiDB-lite"/>
    </source>
</evidence>
<keyword evidence="4" id="KW-0131">Cell cycle</keyword>